<sequence length="231" mass="25678">MSQWWRDISFLHWRVDPDLLAPQLPDGVRPDTYDGSGWVGLIPFRMVGAGIGHGPAVPWLGTFLETNVRYYTIDDAGRRGVVFASLEAERLAVVAGANASFGVPYQWARMSCTPPALPPDPGGLRMRYDSRRRSLSRPHSRVEVEVGDTLEDPQGLELFLTARFGLHTRRFGRSWWIPNTHAPWPLRHARALSVDDQLVKAAGLPGVTDRAPDSVLFSSGVQTVFGLPQRL</sequence>
<dbReference type="Proteomes" id="UP000198649">
    <property type="component" value="Unassembled WGS sequence"/>
</dbReference>
<dbReference type="Pfam" id="PF09844">
    <property type="entry name" value="DUF2071"/>
    <property type="match status" value="1"/>
</dbReference>
<dbReference type="PANTHER" id="PTHR39186:SF1">
    <property type="entry name" value="DUF2071 DOMAIN-CONTAINING PROTEIN"/>
    <property type="match status" value="1"/>
</dbReference>
<dbReference type="InterPro" id="IPR023375">
    <property type="entry name" value="ADC_dom_sf"/>
</dbReference>
<proteinExistence type="predicted"/>
<organism evidence="1 2">
    <name type="scientific">Nocardioides psychrotolerans</name>
    <dbReference type="NCBI Taxonomy" id="1005945"/>
    <lineage>
        <taxon>Bacteria</taxon>
        <taxon>Bacillati</taxon>
        <taxon>Actinomycetota</taxon>
        <taxon>Actinomycetes</taxon>
        <taxon>Propionibacteriales</taxon>
        <taxon>Nocardioidaceae</taxon>
        <taxon>Nocardioides</taxon>
    </lineage>
</organism>
<dbReference type="AlphaFoldDB" id="A0A1I3CWG0"/>
<dbReference type="OrthoDB" id="150993at2"/>
<keyword evidence="2" id="KW-1185">Reference proteome</keyword>
<dbReference type="EMBL" id="FOQG01000002">
    <property type="protein sequence ID" value="SFH78777.1"/>
    <property type="molecule type" value="Genomic_DNA"/>
</dbReference>
<gene>
    <name evidence="1" type="ORF">SAMN05216561_102249</name>
</gene>
<dbReference type="PANTHER" id="PTHR39186">
    <property type="entry name" value="DUF2071 FAMILY PROTEIN"/>
    <property type="match status" value="1"/>
</dbReference>
<name>A0A1I3CWG0_9ACTN</name>
<dbReference type="STRING" id="1005945.SAMN05216561_102249"/>
<accession>A0A1I3CWG0</accession>
<evidence type="ECO:0000313" key="1">
    <source>
        <dbReference type="EMBL" id="SFH78777.1"/>
    </source>
</evidence>
<evidence type="ECO:0000313" key="2">
    <source>
        <dbReference type="Proteomes" id="UP000198649"/>
    </source>
</evidence>
<reference evidence="1 2" key="1">
    <citation type="submission" date="2016-10" db="EMBL/GenBank/DDBJ databases">
        <authorList>
            <person name="de Groot N.N."/>
        </authorList>
    </citation>
    <scope>NUCLEOTIDE SEQUENCE [LARGE SCALE GENOMIC DNA]</scope>
    <source>
        <strain evidence="1 2">CGMCC 1.11156</strain>
    </source>
</reference>
<protein>
    <recommendedName>
        <fullName evidence="3">DUF2071 domain-containing protein</fullName>
    </recommendedName>
</protein>
<dbReference type="SUPFAM" id="SSF160104">
    <property type="entry name" value="Acetoacetate decarboxylase-like"/>
    <property type="match status" value="1"/>
</dbReference>
<dbReference type="InterPro" id="IPR018644">
    <property type="entry name" value="DUF2071"/>
</dbReference>
<evidence type="ECO:0008006" key="3">
    <source>
        <dbReference type="Google" id="ProtNLM"/>
    </source>
</evidence>